<dbReference type="EMBL" id="CM042013">
    <property type="protein sequence ID" value="KAI3739998.1"/>
    <property type="molecule type" value="Genomic_DNA"/>
</dbReference>
<gene>
    <name evidence="1" type="ORF">L2E82_30414</name>
</gene>
<reference evidence="2" key="1">
    <citation type="journal article" date="2022" name="Mol. Ecol. Resour.">
        <title>The genomes of chicory, endive, great burdock and yacon provide insights into Asteraceae palaeo-polyploidization history and plant inulin production.</title>
        <authorList>
            <person name="Fan W."/>
            <person name="Wang S."/>
            <person name="Wang H."/>
            <person name="Wang A."/>
            <person name="Jiang F."/>
            <person name="Liu H."/>
            <person name="Zhao H."/>
            <person name="Xu D."/>
            <person name="Zhang Y."/>
        </authorList>
    </citation>
    <scope>NUCLEOTIDE SEQUENCE [LARGE SCALE GENOMIC DNA]</scope>
    <source>
        <strain evidence="2">cv. Punajuju</strain>
    </source>
</reference>
<organism evidence="1 2">
    <name type="scientific">Cichorium intybus</name>
    <name type="common">Chicory</name>
    <dbReference type="NCBI Taxonomy" id="13427"/>
    <lineage>
        <taxon>Eukaryota</taxon>
        <taxon>Viridiplantae</taxon>
        <taxon>Streptophyta</taxon>
        <taxon>Embryophyta</taxon>
        <taxon>Tracheophyta</taxon>
        <taxon>Spermatophyta</taxon>
        <taxon>Magnoliopsida</taxon>
        <taxon>eudicotyledons</taxon>
        <taxon>Gunneridae</taxon>
        <taxon>Pentapetalae</taxon>
        <taxon>asterids</taxon>
        <taxon>campanulids</taxon>
        <taxon>Asterales</taxon>
        <taxon>Asteraceae</taxon>
        <taxon>Cichorioideae</taxon>
        <taxon>Cichorieae</taxon>
        <taxon>Cichoriinae</taxon>
        <taxon>Cichorium</taxon>
    </lineage>
</organism>
<name>A0ACB9D0R8_CICIN</name>
<keyword evidence="2" id="KW-1185">Reference proteome</keyword>
<dbReference type="Proteomes" id="UP001055811">
    <property type="component" value="Linkage Group LG05"/>
</dbReference>
<protein>
    <submittedName>
        <fullName evidence="1">Uncharacterized protein</fullName>
    </submittedName>
</protein>
<evidence type="ECO:0000313" key="2">
    <source>
        <dbReference type="Proteomes" id="UP001055811"/>
    </source>
</evidence>
<reference evidence="1 2" key="2">
    <citation type="journal article" date="2022" name="Mol. Ecol. Resour.">
        <title>The genomes of chicory, endive, great burdock and yacon provide insights into Asteraceae paleo-polyploidization history and plant inulin production.</title>
        <authorList>
            <person name="Fan W."/>
            <person name="Wang S."/>
            <person name="Wang H."/>
            <person name="Wang A."/>
            <person name="Jiang F."/>
            <person name="Liu H."/>
            <person name="Zhao H."/>
            <person name="Xu D."/>
            <person name="Zhang Y."/>
        </authorList>
    </citation>
    <scope>NUCLEOTIDE SEQUENCE [LARGE SCALE GENOMIC DNA]</scope>
    <source>
        <strain evidence="2">cv. Punajuju</strain>
        <tissue evidence="1">Leaves</tissue>
    </source>
</reference>
<comment type="caution">
    <text evidence="1">The sequence shown here is derived from an EMBL/GenBank/DDBJ whole genome shotgun (WGS) entry which is preliminary data.</text>
</comment>
<sequence>MLLPKQRVQKQEQLLRMCLGIYHYFIRKQGQKFDTRLPVQPVPTKKMGLIMYSKPGQLKSLCAKIGEDCFH</sequence>
<accession>A0ACB9D0R8</accession>
<evidence type="ECO:0000313" key="1">
    <source>
        <dbReference type="EMBL" id="KAI3739998.1"/>
    </source>
</evidence>
<proteinExistence type="predicted"/>